<evidence type="ECO:0000313" key="4">
    <source>
        <dbReference type="EMBL" id="POR35794.1"/>
    </source>
</evidence>
<dbReference type="InterPro" id="IPR016024">
    <property type="entry name" value="ARM-type_fold"/>
</dbReference>
<dbReference type="AlphaFoldDB" id="A0A2S4L030"/>
<protein>
    <submittedName>
        <fullName evidence="4">Synembryn-like protein C3E7.04c</fullName>
    </submittedName>
</protein>
<dbReference type="OrthoDB" id="5585685at2759"/>
<dbReference type="SUPFAM" id="SSF48371">
    <property type="entry name" value="ARM repeat"/>
    <property type="match status" value="1"/>
</dbReference>
<organism evidence="4 5">
    <name type="scientific">Tolypocladium paradoxum</name>
    <dbReference type="NCBI Taxonomy" id="94208"/>
    <lineage>
        <taxon>Eukaryota</taxon>
        <taxon>Fungi</taxon>
        <taxon>Dikarya</taxon>
        <taxon>Ascomycota</taxon>
        <taxon>Pezizomycotina</taxon>
        <taxon>Sordariomycetes</taxon>
        <taxon>Hypocreomycetidae</taxon>
        <taxon>Hypocreales</taxon>
        <taxon>Ophiocordycipitaceae</taxon>
        <taxon>Tolypocladium</taxon>
    </lineage>
</organism>
<reference evidence="4 5" key="1">
    <citation type="submission" date="2018-01" db="EMBL/GenBank/DDBJ databases">
        <title>Harnessing the power of phylogenomics to disentangle the directionality and signatures of interkingdom host jumping in the parasitic fungal genus Tolypocladium.</title>
        <authorList>
            <person name="Quandt C.A."/>
            <person name="Patterson W."/>
            <person name="Spatafora J.W."/>
        </authorList>
    </citation>
    <scope>NUCLEOTIDE SEQUENCE [LARGE SCALE GENOMIC DNA]</scope>
    <source>
        <strain evidence="4 5">NRBC 100945</strain>
    </source>
</reference>
<keyword evidence="2" id="KW-0344">Guanine-nucleotide releasing factor</keyword>
<keyword evidence="3" id="KW-0143">Chaperone</keyword>
<accession>A0A2S4L030</accession>
<dbReference type="GO" id="GO:0005737">
    <property type="term" value="C:cytoplasm"/>
    <property type="evidence" value="ECO:0007669"/>
    <property type="project" value="TreeGrafter"/>
</dbReference>
<dbReference type="Proteomes" id="UP000237481">
    <property type="component" value="Unassembled WGS sequence"/>
</dbReference>
<dbReference type="GO" id="GO:0001965">
    <property type="term" value="F:G-protein alpha-subunit binding"/>
    <property type="evidence" value="ECO:0007669"/>
    <property type="project" value="TreeGrafter"/>
</dbReference>
<evidence type="ECO:0000256" key="1">
    <source>
        <dbReference type="ARBA" id="ARBA00009049"/>
    </source>
</evidence>
<keyword evidence="5" id="KW-1185">Reference proteome</keyword>
<comment type="caution">
    <text evidence="4">The sequence shown here is derived from an EMBL/GenBank/DDBJ whole genome shotgun (WGS) entry which is preliminary data.</text>
</comment>
<name>A0A2S4L030_9HYPO</name>
<dbReference type="GO" id="GO:0007186">
    <property type="term" value="P:G protein-coupled receptor signaling pathway"/>
    <property type="evidence" value="ECO:0007669"/>
    <property type="project" value="TreeGrafter"/>
</dbReference>
<evidence type="ECO:0000256" key="3">
    <source>
        <dbReference type="ARBA" id="ARBA00023186"/>
    </source>
</evidence>
<dbReference type="EMBL" id="PKSG01000404">
    <property type="protein sequence ID" value="POR35794.1"/>
    <property type="molecule type" value="Genomic_DNA"/>
</dbReference>
<dbReference type="GO" id="GO:0005085">
    <property type="term" value="F:guanyl-nucleotide exchange factor activity"/>
    <property type="evidence" value="ECO:0007669"/>
    <property type="project" value="UniProtKB-KW"/>
</dbReference>
<proteinExistence type="inferred from homology"/>
<evidence type="ECO:0000256" key="2">
    <source>
        <dbReference type="ARBA" id="ARBA00022658"/>
    </source>
</evidence>
<dbReference type="Pfam" id="PF10165">
    <property type="entry name" value="Ric8"/>
    <property type="match status" value="1"/>
</dbReference>
<dbReference type="PANTHER" id="PTHR12425:SF5">
    <property type="entry name" value="SYNEMBRYN"/>
    <property type="match status" value="1"/>
</dbReference>
<dbReference type="PANTHER" id="PTHR12425">
    <property type="entry name" value="SYNEMBRYN"/>
    <property type="match status" value="1"/>
</dbReference>
<dbReference type="InterPro" id="IPR019318">
    <property type="entry name" value="Gua_nucleotide_exch_fac_Ric8"/>
</dbReference>
<gene>
    <name evidence="4" type="ORF">TPAR_04008</name>
</gene>
<comment type="similarity">
    <text evidence="1">Belongs to the synembryn family.</text>
</comment>
<sequence>MATAAVGTDSGPAKLKAVADLVDKLTEDLDKITLLPKGANPARNEALEQLKVYGRDPKDADPIFTKEGISMLLRHAFYSPSTETARAALRVLANAMLLKPETRQMFVDEGFATRACSELKMDNWDNEFLVSRILFLSTYGTDVDLLNLIEKHRLADHIVENLHRHAKVMSSKARTKAEPMEEMAMGETLKLMFNVTHFCKERVSSFTPAVPHIVALLWKRGIPSSKPLDAPFGPLVNALLNLDMTADKSQSALYPKGEPRRVSLKLVELLDKSMKAYGDSELETVVTPLVSLVGRLYDSAPQAVRQNLRSSLLPTAEDRQGVLGRGETLSARLLKNSTNPMAPALRDAISHLLFDLSDKDASKFVENVGYGFASGFLFQNNVPIPASASEAFSTGDATGAQQPVNPITGQFLDKETLAGGPEMSQEEKEREAERLFVLFERLKMNGLIDVQNPVESAVQEGRFRELGDDEVEELD</sequence>
<evidence type="ECO:0000313" key="5">
    <source>
        <dbReference type="Proteomes" id="UP000237481"/>
    </source>
</evidence>